<dbReference type="Proteomes" id="UP000294194">
    <property type="component" value="Unassembled WGS sequence"/>
</dbReference>
<dbReference type="InterPro" id="IPR018392">
    <property type="entry name" value="LysM"/>
</dbReference>
<keyword evidence="1" id="KW-0732">Signal</keyword>
<protein>
    <submittedName>
        <fullName evidence="3">LysM peptidoglycan-binding domain-containing protein</fullName>
    </submittedName>
</protein>
<dbReference type="SUPFAM" id="SSF54106">
    <property type="entry name" value="LysM domain"/>
    <property type="match status" value="1"/>
</dbReference>
<accession>A0A4Q9GNB2</accession>
<dbReference type="CDD" id="cd00118">
    <property type="entry name" value="LysM"/>
    <property type="match status" value="1"/>
</dbReference>
<keyword evidence="4" id="KW-1185">Reference proteome</keyword>
<dbReference type="RefSeq" id="WP_130980255.1">
    <property type="nucleotide sequence ID" value="NZ_SISG01000001.1"/>
</dbReference>
<dbReference type="PROSITE" id="PS51257">
    <property type="entry name" value="PROKAR_LIPOPROTEIN"/>
    <property type="match status" value="1"/>
</dbReference>
<dbReference type="AlphaFoldDB" id="A0A4Q9GNB2"/>
<evidence type="ECO:0000313" key="3">
    <source>
        <dbReference type="EMBL" id="TBN56145.1"/>
    </source>
</evidence>
<dbReference type="Pfam" id="PF01476">
    <property type="entry name" value="LysM"/>
    <property type="match status" value="1"/>
</dbReference>
<organism evidence="3 4">
    <name type="scientific">Glaciihabitans arcticus</name>
    <dbReference type="NCBI Taxonomy" id="2668039"/>
    <lineage>
        <taxon>Bacteria</taxon>
        <taxon>Bacillati</taxon>
        <taxon>Actinomycetota</taxon>
        <taxon>Actinomycetes</taxon>
        <taxon>Micrococcales</taxon>
        <taxon>Microbacteriaceae</taxon>
        <taxon>Glaciihabitans</taxon>
    </lineage>
</organism>
<reference evidence="4" key="1">
    <citation type="submission" date="2019-02" db="EMBL/GenBank/DDBJ databases">
        <title>Glaciihabitans arcticus sp. nov., a psychrotolerant bacterium isolated from polar soil.</title>
        <authorList>
            <person name="Dahal R.H."/>
        </authorList>
    </citation>
    <scope>NUCLEOTIDE SEQUENCE [LARGE SCALE GENOMIC DNA]</scope>
    <source>
        <strain evidence="4">RP-3-7</strain>
    </source>
</reference>
<sequence>MIRSMTVLLVLLALAGCAAADEPAPVQPEVAASAAAKVADSGVADAATGAVDYENGSPLNYTSAAGDHVDAIAERFGMTVAELEQLNPTLDSRELVESGTVILLR</sequence>
<evidence type="ECO:0000313" key="4">
    <source>
        <dbReference type="Proteomes" id="UP000294194"/>
    </source>
</evidence>
<gene>
    <name evidence="3" type="ORF">EYE40_01335</name>
</gene>
<feature type="chain" id="PRO_5020452145" evidence="1">
    <location>
        <begin position="21"/>
        <end position="105"/>
    </location>
</feature>
<dbReference type="PROSITE" id="PS51782">
    <property type="entry name" value="LYSM"/>
    <property type="match status" value="1"/>
</dbReference>
<evidence type="ECO:0000259" key="2">
    <source>
        <dbReference type="PROSITE" id="PS51782"/>
    </source>
</evidence>
<evidence type="ECO:0000256" key="1">
    <source>
        <dbReference type="SAM" id="SignalP"/>
    </source>
</evidence>
<dbReference type="EMBL" id="SISG01000001">
    <property type="protein sequence ID" value="TBN56145.1"/>
    <property type="molecule type" value="Genomic_DNA"/>
</dbReference>
<dbReference type="InterPro" id="IPR036779">
    <property type="entry name" value="LysM_dom_sf"/>
</dbReference>
<dbReference type="Gene3D" id="3.10.350.10">
    <property type="entry name" value="LysM domain"/>
    <property type="match status" value="1"/>
</dbReference>
<name>A0A4Q9GNB2_9MICO</name>
<feature type="domain" description="LysM" evidence="2">
    <location>
        <begin position="59"/>
        <end position="104"/>
    </location>
</feature>
<feature type="signal peptide" evidence="1">
    <location>
        <begin position="1"/>
        <end position="20"/>
    </location>
</feature>
<comment type="caution">
    <text evidence="3">The sequence shown here is derived from an EMBL/GenBank/DDBJ whole genome shotgun (WGS) entry which is preliminary data.</text>
</comment>
<proteinExistence type="predicted"/>